<dbReference type="OMA" id="HRRGFSM"/>
<dbReference type="InterPro" id="IPR019441">
    <property type="entry name" value="FMP27/BLTP2/Hobbit_GFWDK_RBG"/>
</dbReference>
<dbReference type="WBParaSite" id="HPLM_0000689601-mRNA-1">
    <property type="protein sequence ID" value="HPLM_0000689601-mRNA-1"/>
    <property type="gene ID" value="HPLM_0000689601"/>
</dbReference>
<dbReference type="AlphaFoldDB" id="A0A158QLQ3"/>
<evidence type="ECO:0000259" key="2">
    <source>
        <dbReference type="SMART" id="SM01214"/>
    </source>
</evidence>
<dbReference type="SMART" id="SM01214">
    <property type="entry name" value="Fmp27_GFWDK"/>
    <property type="match status" value="1"/>
</dbReference>
<accession>A0A158QLQ3</accession>
<protein>
    <submittedName>
        <fullName evidence="5">Fmp27_GFWDK domain-containing protein</fullName>
    </submittedName>
</protein>
<dbReference type="EMBL" id="UZAF01016563">
    <property type="protein sequence ID" value="VDO30301.1"/>
    <property type="molecule type" value="Genomic_DNA"/>
</dbReference>
<dbReference type="Pfam" id="PF10344">
    <property type="entry name" value="Hobbit"/>
    <property type="match status" value="2"/>
</dbReference>
<evidence type="ECO:0000313" key="4">
    <source>
        <dbReference type="Proteomes" id="UP000268014"/>
    </source>
</evidence>
<feature type="region of interest" description="Disordered" evidence="1">
    <location>
        <begin position="529"/>
        <end position="552"/>
    </location>
</feature>
<organism evidence="5">
    <name type="scientific">Haemonchus placei</name>
    <name type="common">Barber's pole worm</name>
    <dbReference type="NCBI Taxonomy" id="6290"/>
    <lineage>
        <taxon>Eukaryota</taxon>
        <taxon>Metazoa</taxon>
        <taxon>Ecdysozoa</taxon>
        <taxon>Nematoda</taxon>
        <taxon>Chromadorea</taxon>
        <taxon>Rhabditida</taxon>
        <taxon>Rhabditina</taxon>
        <taxon>Rhabditomorpha</taxon>
        <taxon>Strongyloidea</taxon>
        <taxon>Trichostrongylidae</taxon>
        <taxon>Haemonchus</taxon>
    </lineage>
</organism>
<dbReference type="PANTHER" id="PTHR15678:SF6">
    <property type="entry name" value="BRIDGE-LIKE LIPID TRANSFER PROTEIN FAMILY MEMBER 2"/>
    <property type="match status" value="1"/>
</dbReference>
<feature type="domain" description="FMP27/BLTP2/Hobbit GFWDK motif-containing RBG unit" evidence="2">
    <location>
        <begin position="89"/>
        <end position="199"/>
    </location>
</feature>
<dbReference type="OrthoDB" id="1562405at2759"/>
<reference evidence="3 4" key="2">
    <citation type="submission" date="2018-11" db="EMBL/GenBank/DDBJ databases">
        <authorList>
            <consortium name="Pathogen Informatics"/>
        </authorList>
    </citation>
    <scope>NUCLEOTIDE SEQUENCE [LARGE SCALE GENOMIC DNA]</scope>
    <source>
        <strain evidence="3 4">MHpl1</strain>
    </source>
</reference>
<name>A0A158QLQ3_HAEPC</name>
<gene>
    <name evidence="3" type="ORF">HPLM_LOCUS6888</name>
</gene>
<keyword evidence="4" id="KW-1185">Reference proteome</keyword>
<dbReference type="PANTHER" id="PTHR15678">
    <property type="entry name" value="ANTIGEN MLAA-22-RELATED"/>
    <property type="match status" value="1"/>
</dbReference>
<sequence length="1225" mass="139951">MLLEKNSAIYIERWNKAGSAKRPLFVSKWVDWDLRAFADETFHGTEKCVNFIHEFDPLSFYPAGGLQFSTLWGRAVELDMGEWSVNFKDYPIPYLLAKDTHFFGLLIGAEELEESGRSFRECEIPLPAPWETHTVRRNMAPLKFYYDMQCESADLSATYGPCWEPCLSMVSLMWNNISAPSKDPSVITTMLASPDPYNTTETVEMCWDGFGLDWALGEIRIRSGLRVFMRTASRYDDSRILFLPDLRLRVVLDWICNGDPHDHHSVTLCAPHRLPHSFLDHDSFRAFRSSSLDLSLSFDVAGGAETGETGDRIPHVLLYANTFRCIEFLLNTLTMKNRNVRKGRLFGTPSYPKPQLGKHFRNVQVSLNFPRFYITYWMSHSSDYGFRVISDGLNLLASMKLTVQAEAESGITRRRIYVWIPQHVSATLWGTQVHVYSNGYPPSVDGLSSSDEETFLLGLNRVSYVRENNRGRDATQHRLTVHDLKASWTAQNRDACISIADGVHRAHMLRRILSNDALKILKLHMEEEAQSSSSNVPSSDGSATKGGDGHRRVYSMSDQNQSLLNQLIGEANTKLVAHCEQAGDLPTDSLLGALQCTSDDVRNINWQIDLLNSQLVLKGCERAGFVLLTAARASVTQKVHRCVWRNGQLLGKKSWSSIISGMQYFAPISIVHGRTVESFRWLTREVIPLEQKTDVIEEKTPAGVIGDPYLHPYIGAGEAVGGVVEAEETSEKVQLQRIVSRCSCEIYFCYFSEELKTDAIEETGVPKVEQESAIGGDETGVDCFTLKHNMLEASSNSEQYEMMVDIVNNLVLFVDPKKKELAERRRKLRFACQMMNMNEMREKIVEQQPSGNIEEQKREEIVEEMEENKARQLEVSDKLAIFISCYKQRQVEAARATVCSKLEEEDMLAAVARRFEVCFEDCIWKLTECDGQIAIAQIQIRNFLYTRTVRIDSSGEHLFEVGTLRVTNLLPDTIYRDTLHRDERVQTRQPSIRLMVRDMAPGSTFYYFVFSHKLYPYILNYTFFSVGGICVKELFEVNIAPMVAQLTYRFFEKMMLFFFPGRNIHKEDNLDSVDEGTPKFSFTRRFAGTLSMRSNKAGQVDRKISGKQSIDVELTDIDKMRERADNNNFFVYIKIPEVPFVVSYKGNKDKNIEDVDRFSFLFPLCEFHERNWTWLDVALAFMRQKLLRNRLTGGPETVEGISEEDKKKIALGSIQTSSIEKKKKK</sequence>
<proteinExistence type="predicted"/>
<dbReference type="InterPro" id="IPR045167">
    <property type="entry name" value="Hobbit"/>
</dbReference>
<feature type="compositionally biased region" description="Low complexity" evidence="1">
    <location>
        <begin position="531"/>
        <end position="542"/>
    </location>
</feature>
<evidence type="ECO:0000313" key="5">
    <source>
        <dbReference type="WBParaSite" id="HPLM_0000689601-mRNA-1"/>
    </source>
</evidence>
<reference evidence="5" key="1">
    <citation type="submission" date="2016-04" db="UniProtKB">
        <authorList>
            <consortium name="WormBaseParasite"/>
        </authorList>
    </citation>
    <scope>IDENTIFICATION</scope>
</reference>
<evidence type="ECO:0000313" key="3">
    <source>
        <dbReference type="EMBL" id="VDO30301.1"/>
    </source>
</evidence>
<dbReference type="Proteomes" id="UP000268014">
    <property type="component" value="Unassembled WGS sequence"/>
</dbReference>
<dbReference type="STRING" id="6290.A0A158QLQ3"/>
<evidence type="ECO:0000256" key="1">
    <source>
        <dbReference type="SAM" id="MobiDB-lite"/>
    </source>
</evidence>